<proteinExistence type="predicted"/>
<keyword evidence="3 8" id="KW-0808">Transferase</keyword>
<keyword evidence="9" id="KW-1185">Reference proteome</keyword>
<keyword evidence="6" id="KW-1133">Transmembrane helix</keyword>
<evidence type="ECO:0000256" key="4">
    <source>
        <dbReference type="ARBA" id="ARBA00023098"/>
    </source>
</evidence>
<dbReference type="KEGG" id="nzl:D0T92_10995"/>
<keyword evidence="6" id="KW-0472">Membrane</keyword>
<protein>
    <submittedName>
        <fullName evidence="8">1-acyl-sn-glycerol-3-phosphate acyltransferase</fullName>
    </submittedName>
</protein>
<dbReference type="Proteomes" id="UP000325713">
    <property type="component" value="Chromosome"/>
</dbReference>
<dbReference type="PANTHER" id="PTHR10434:SF64">
    <property type="entry name" value="1-ACYL-SN-GLYCEROL-3-PHOSPHATE ACYLTRANSFERASE-RELATED"/>
    <property type="match status" value="1"/>
</dbReference>
<comment type="pathway">
    <text evidence="1">Lipid metabolism.</text>
</comment>
<dbReference type="PANTHER" id="PTHR10434">
    <property type="entry name" value="1-ACYL-SN-GLYCEROL-3-PHOSPHATE ACYLTRANSFERASE"/>
    <property type="match status" value="1"/>
</dbReference>
<dbReference type="RefSeq" id="WP_151052822.1">
    <property type="nucleotide sequence ID" value="NZ_CP031700.1"/>
</dbReference>
<organism evidence="8 9">
    <name type="scientific">Neisseria zalophi</name>
    <dbReference type="NCBI Taxonomy" id="640030"/>
    <lineage>
        <taxon>Bacteria</taxon>
        <taxon>Pseudomonadati</taxon>
        <taxon>Pseudomonadota</taxon>
        <taxon>Betaproteobacteria</taxon>
        <taxon>Neisseriales</taxon>
        <taxon>Neisseriaceae</taxon>
        <taxon>Neisseria</taxon>
    </lineage>
</organism>
<keyword evidence="6" id="KW-0812">Transmembrane</keyword>
<sequence length="248" mass="27463">MTTLRSIFRLFCIVGCLLYGMVKMFVLFPFYSKQHKLCAIQLWSLRVLASCGLKLKVYGKLPEVGQGQMMVCNHISWLDIMAINAAFPGRFVAKDDVAKWPIVGYLATQAQTVYVARNKGTEGNSLKIRQVTEALKNGDTVTLFPEGTSTEGRMILPFKTSFFQAPYEAGVPLIPVLCRYPNADGSSPNPAMAYYGDISLIESMKMVVGQSSSVVELHFLDPVIVGEDRQETAAAIHRLLSEKQQQLG</sequence>
<dbReference type="SUPFAM" id="SSF69593">
    <property type="entry name" value="Glycerol-3-phosphate (1)-acyltransferase"/>
    <property type="match status" value="1"/>
</dbReference>
<dbReference type="InterPro" id="IPR002123">
    <property type="entry name" value="Plipid/glycerol_acylTrfase"/>
</dbReference>
<evidence type="ECO:0000313" key="9">
    <source>
        <dbReference type="Proteomes" id="UP000325713"/>
    </source>
</evidence>
<feature type="transmembrane region" description="Helical" evidence="6">
    <location>
        <begin position="7"/>
        <end position="31"/>
    </location>
</feature>
<evidence type="ECO:0000256" key="3">
    <source>
        <dbReference type="ARBA" id="ARBA00022679"/>
    </source>
</evidence>
<dbReference type="OrthoDB" id="9806880at2"/>
<keyword evidence="5 8" id="KW-0012">Acyltransferase</keyword>
<gene>
    <name evidence="8" type="ORF">D0T92_10995</name>
</gene>
<dbReference type="CDD" id="cd07989">
    <property type="entry name" value="LPLAT_AGPAT-like"/>
    <property type="match status" value="1"/>
</dbReference>
<evidence type="ECO:0000259" key="7">
    <source>
        <dbReference type="SMART" id="SM00563"/>
    </source>
</evidence>
<keyword evidence="4" id="KW-0443">Lipid metabolism</keyword>
<accession>A0A5J6PXU0</accession>
<evidence type="ECO:0000256" key="6">
    <source>
        <dbReference type="SAM" id="Phobius"/>
    </source>
</evidence>
<dbReference type="SMART" id="SM00563">
    <property type="entry name" value="PlsC"/>
    <property type="match status" value="1"/>
</dbReference>
<dbReference type="GO" id="GO:0003841">
    <property type="term" value="F:1-acylglycerol-3-phosphate O-acyltransferase activity"/>
    <property type="evidence" value="ECO:0007669"/>
    <property type="project" value="TreeGrafter"/>
</dbReference>
<evidence type="ECO:0000256" key="1">
    <source>
        <dbReference type="ARBA" id="ARBA00005189"/>
    </source>
</evidence>
<name>A0A5J6PXU0_9NEIS</name>
<reference evidence="8 9" key="1">
    <citation type="submission" date="2018-08" db="EMBL/GenBank/DDBJ databases">
        <title>Neisseria zalophi ATCC BAA-2455 complete genome.</title>
        <authorList>
            <person name="Veseli I.A."/>
            <person name="Buttler R."/>
            <person name="Mascarenhas dos Santos A.C."/>
            <person name="Pombert J.-F."/>
        </authorList>
    </citation>
    <scope>NUCLEOTIDE SEQUENCE [LARGE SCALE GENOMIC DNA]</scope>
    <source>
        <strain evidence="8 9">ATCC BAA-2455</strain>
    </source>
</reference>
<dbReference type="EMBL" id="CP031700">
    <property type="protein sequence ID" value="QEY27006.1"/>
    <property type="molecule type" value="Genomic_DNA"/>
</dbReference>
<dbReference type="Pfam" id="PF01553">
    <property type="entry name" value="Acyltransferase"/>
    <property type="match status" value="1"/>
</dbReference>
<keyword evidence="2" id="KW-0444">Lipid biosynthesis</keyword>
<evidence type="ECO:0000256" key="2">
    <source>
        <dbReference type="ARBA" id="ARBA00022516"/>
    </source>
</evidence>
<evidence type="ECO:0000313" key="8">
    <source>
        <dbReference type="EMBL" id="QEY27006.1"/>
    </source>
</evidence>
<dbReference type="GO" id="GO:0006654">
    <property type="term" value="P:phosphatidic acid biosynthetic process"/>
    <property type="evidence" value="ECO:0007669"/>
    <property type="project" value="TreeGrafter"/>
</dbReference>
<dbReference type="AlphaFoldDB" id="A0A5J6PXU0"/>
<feature type="domain" description="Phospholipid/glycerol acyltransferase" evidence="7">
    <location>
        <begin position="68"/>
        <end position="181"/>
    </location>
</feature>
<evidence type="ECO:0000256" key="5">
    <source>
        <dbReference type="ARBA" id="ARBA00023315"/>
    </source>
</evidence>